<accession>A0A919VBB5</accession>
<keyword evidence="3" id="KW-1003">Cell membrane</keyword>
<evidence type="ECO:0000256" key="5">
    <source>
        <dbReference type="ARBA" id="ARBA00022960"/>
    </source>
</evidence>
<keyword evidence="5" id="KW-0133">Cell shape</keyword>
<dbReference type="EMBL" id="BOOW01000056">
    <property type="protein sequence ID" value="GII97248.1"/>
    <property type="molecule type" value="Genomic_DNA"/>
</dbReference>
<evidence type="ECO:0000313" key="9">
    <source>
        <dbReference type="EMBL" id="GII97248.1"/>
    </source>
</evidence>
<dbReference type="NCBIfam" id="TIGR03426">
    <property type="entry name" value="shape_MreD"/>
    <property type="match status" value="1"/>
</dbReference>
<dbReference type="InterPro" id="IPR007227">
    <property type="entry name" value="Cell_shape_determining_MreD"/>
</dbReference>
<dbReference type="GO" id="GO:0005886">
    <property type="term" value="C:plasma membrane"/>
    <property type="evidence" value="ECO:0007669"/>
    <property type="project" value="UniProtKB-SubCell"/>
</dbReference>
<proteinExistence type="inferred from homology"/>
<feature type="transmembrane region" description="Helical" evidence="8">
    <location>
        <begin position="127"/>
        <end position="147"/>
    </location>
</feature>
<comment type="caution">
    <text evidence="9">The sequence shown here is derived from an EMBL/GenBank/DDBJ whole genome shotgun (WGS) entry which is preliminary data.</text>
</comment>
<dbReference type="RefSeq" id="WP_239130339.1">
    <property type="nucleotide sequence ID" value="NZ_BOOW01000056.1"/>
</dbReference>
<keyword evidence="4 8" id="KW-0812">Transmembrane</keyword>
<dbReference type="Gene3D" id="1.10.1760.20">
    <property type="match status" value="1"/>
</dbReference>
<dbReference type="Proteomes" id="UP000606172">
    <property type="component" value="Unassembled WGS sequence"/>
</dbReference>
<evidence type="ECO:0008006" key="11">
    <source>
        <dbReference type="Google" id="ProtNLM"/>
    </source>
</evidence>
<organism evidence="9 10">
    <name type="scientific">Sinosporangium siamense</name>
    <dbReference type="NCBI Taxonomy" id="1367973"/>
    <lineage>
        <taxon>Bacteria</taxon>
        <taxon>Bacillati</taxon>
        <taxon>Actinomycetota</taxon>
        <taxon>Actinomycetes</taxon>
        <taxon>Streptosporangiales</taxon>
        <taxon>Streptosporangiaceae</taxon>
        <taxon>Sinosporangium</taxon>
    </lineage>
</organism>
<keyword evidence="7 8" id="KW-0472">Membrane</keyword>
<keyword evidence="6 8" id="KW-1133">Transmembrane helix</keyword>
<evidence type="ECO:0000256" key="6">
    <source>
        <dbReference type="ARBA" id="ARBA00022989"/>
    </source>
</evidence>
<protein>
    <recommendedName>
        <fullName evidence="11">Rod shape-determining protein MreD</fullName>
    </recommendedName>
</protein>
<keyword evidence="10" id="KW-1185">Reference proteome</keyword>
<feature type="transmembrane region" description="Helical" evidence="8">
    <location>
        <begin position="92"/>
        <end position="115"/>
    </location>
</feature>
<evidence type="ECO:0000313" key="10">
    <source>
        <dbReference type="Proteomes" id="UP000606172"/>
    </source>
</evidence>
<gene>
    <name evidence="9" type="ORF">Ssi02_74790</name>
</gene>
<comment type="subcellular location">
    <subcellularLocation>
        <location evidence="1">Cell membrane</location>
        <topology evidence="1">Multi-pass membrane protein</topology>
    </subcellularLocation>
</comment>
<evidence type="ECO:0000256" key="2">
    <source>
        <dbReference type="ARBA" id="ARBA00007776"/>
    </source>
</evidence>
<dbReference type="AlphaFoldDB" id="A0A919VBB5"/>
<evidence type="ECO:0000256" key="3">
    <source>
        <dbReference type="ARBA" id="ARBA00022475"/>
    </source>
</evidence>
<comment type="similarity">
    <text evidence="2">Belongs to the MreD family.</text>
</comment>
<sequence>MVVLALAAAMLMQLTVVNVLPLPGGAAPDLVLLVVITAAMVRGAGRGALIGFCSGLAADLTPPVIHPAGQYALVYCLVGFMAGRLSERSPRLGVAVAVACVVAGPLIAAGVAALIGDERATWAALQTALPLTIVFTLLAAPVVVWCVRRMLGERPVREVRVAAVPVRGRT</sequence>
<evidence type="ECO:0000256" key="8">
    <source>
        <dbReference type="SAM" id="Phobius"/>
    </source>
</evidence>
<evidence type="ECO:0000256" key="7">
    <source>
        <dbReference type="ARBA" id="ARBA00023136"/>
    </source>
</evidence>
<evidence type="ECO:0000256" key="4">
    <source>
        <dbReference type="ARBA" id="ARBA00022692"/>
    </source>
</evidence>
<reference evidence="9" key="1">
    <citation type="submission" date="2021-01" db="EMBL/GenBank/DDBJ databases">
        <title>Whole genome shotgun sequence of Sinosporangium siamense NBRC 109515.</title>
        <authorList>
            <person name="Komaki H."/>
            <person name="Tamura T."/>
        </authorList>
    </citation>
    <scope>NUCLEOTIDE SEQUENCE</scope>
    <source>
        <strain evidence="9">NBRC 109515</strain>
    </source>
</reference>
<name>A0A919VBB5_9ACTN</name>
<evidence type="ECO:0000256" key="1">
    <source>
        <dbReference type="ARBA" id="ARBA00004651"/>
    </source>
</evidence>
<feature type="transmembrane region" description="Helical" evidence="8">
    <location>
        <begin position="68"/>
        <end position="85"/>
    </location>
</feature>
<dbReference type="GO" id="GO:0008360">
    <property type="term" value="P:regulation of cell shape"/>
    <property type="evidence" value="ECO:0007669"/>
    <property type="project" value="UniProtKB-KW"/>
</dbReference>